<organism evidence="1 2">
    <name type="scientific">Candidatus Thiodubiliella endoseptemdiera</name>
    <dbReference type="NCBI Taxonomy" id="2738886"/>
    <lineage>
        <taxon>Bacteria</taxon>
        <taxon>Pseudomonadati</taxon>
        <taxon>Pseudomonadota</taxon>
        <taxon>Gammaproteobacteria</taxon>
        <taxon>Candidatus Pseudothioglobaceae</taxon>
        <taxon>Candidatus Thiodubiliella</taxon>
    </lineage>
</organism>
<dbReference type="Proteomes" id="UP000568751">
    <property type="component" value="Unassembled WGS sequence"/>
</dbReference>
<dbReference type="InterPro" id="IPR024508">
    <property type="entry name" value="DUF3226"/>
</dbReference>
<gene>
    <name evidence="1" type="ORF">H0A76_00675</name>
</gene>
<accession>A0A853EYX3</accession>
<dbReference type="Pfam" id="PF11536">
    <property type="entry name" value="DUF3226"/>
    <property type="match status" value="1"/>
</dbReference>
<dbReference type="AlphaFoldDB" id="A0A853EYX3"/>
<protein>
    <recommendedName>
        <fullName evidence="3">DUF4435 domain-containing protein</fullName>
    </recommendedName>
</protein>
<dbReference type="EMBL" id="JACCHT010000001">
    <property type="protein sequence ID" value="NYT26546.1"/>
    <property type="molecule type" value="Genomic_DNA"/>
</dbReference>
<comment type="caution">
    <text evidence="1">The sequence shown here is derived from an EMBL/GenBank/DDBJ whole genome shotgun (WGS) entry which is preliminary data.</text>
</comment>
<evidence type="ECO:0000313" key="2">
    <source>
        <dbReference type="Proteomes" id="UP000568751"/>
    </source>
</evidence>
<evidence type="ECO:0000313" key="1">
    <source>
        <dbReference type="EMBL" id="NYT26546.1"/>
    </source>
</evidence>
<reference evidence="1 2" key="1">
    <citation type="submission" date="2020-05" db="EMBL/GenBank/DDBJ databases">
        <title>Horizontal transmission and recombination maintain forever young bacterial symbiont genomes.</title>
        <authorList>
            <person name="Russell S.L."/>
            <person name="Pepper-Tunick E."/>
            <person name="Svedberg J."/>
            <person name="Byrne A."/>
            <person name="Ruelas Castillo J."/>
            <person name="Vollmers C."/>
            <person name="Beinart R.A."/>
            <person name="Corbett-Detig R."/>
        </authorList>
    </citation>
    <scope>NUCLEOTIDE SEQUENCE [LARGE SCALE GENOMIC DNA]</scope>
    <source>
        <strain evidence="1">455</strain>
    </source>
</reference>
<sequence length="210" mass="24245">MPVEWMKRCEEKSVLLLEGNDDCNIIKNFCKYNGIEINFGFCNCRNDSQVLSKINALLRENNQPKIIGVILDADNDIDERYQDIKEKVKNFYKLPKNMPKDGLVHLEKGLPKLGIWIMPNNQDNGALEEFYLELATDIDTAFINNTIQEAEKKELTSFKSQHRKKAIMHTYFAWQDTPGMPLHAAINKIVLDNNAEIAHVFKGWLISLFN</sequence>
<name>A0A853EYX3_9GAMM</name>
<evidence type="ECO:0008006" key="3">
    <source>
        <dbReference type="Google" id="ProtNLM"/>
    </source>
</evidence>
<proteinExistence type="predicted"/>